<dbReference type="InterPro" id="IPR003439">
    <property type="entry name" value="ABC_transporter-like_ATP-bd"/>
</dbReference>
<evidence type="ECO:0000256" key="5">
    <source>
        <dbReference type="SAM" id="MobiDB-lite"/>
    </source>
</evidence>
<dbReference type="EMBL" id="VKAC01000012">
    <property type="protein sequence ID" value="TXR52654.1"/>
    <property type="molecule type" value="Genomic_DNA"/>
</dbReference>
<dbReference type="SUPFAM" id="SSF52540">
    <property type="entry name" value="P-loop containing nucleoside triphosphate hydrolases"/>
    <property type="match status" value="2"/>
</dbReference>
<dbReference type="GO" id="GO:0005524">
    <property type="term" value="F:ATP binding"/>
    <property type="evidence" value="ECO:0007669"/>
    <property type="project" value="UniProtKB-KW"/>
</dbReference>
<evidence type="ECO:0000256" key="3">
    <source>
        <dbReference type="ARBA" id="ARBA00022741"/>
    </source>
</evidence>
<keyword evidence="8" id="KW-1185">Reference proteome</keyword>
<keyword evidence="3" id="KW-0547">Nucleotide-binding</keyword>
<dbReference type="InterPro" id="IPR027417">
    <property type="entry name" value="P-loop_NTPase"/>
</dbReference>
<dbReference type="InterPro" id="IPR017871">
    <property type="entry name" value="ABC_transporter-like_CS"/>
</dbReference>
<keyword evidence="4 7" id="KW-0067">ATP-binding</keyword>
<feature type="region of interest" description="Disordered" evidence="5">
    <location>
        <begin position="515"/>
        <end position="541"/>
    </location>
</feature>
<protein>
    <submittedName>
        <fullName evidence="7">Sugar ABC transporter ATP-binding protein</fullName>
    </submittedName>
</protein>
<dbReference type="RefSeq" id="WP_147927776.1">
    <property type="nucleotide sequence ID" value="NZ_VKAC01000012.1"/>
</dbReference>
<evidence type="ECO:0000256" key="4">
    <source>
        <dbReference type="ARBA" id="ARBA00022840"/>
    </source>
</evidence>
<dbReference type="Pfam" id="PF00005">
    <property type="entry name" value="ABC_tran"/>
    <property type="match status" value="2"/>
</dbReference>
<feature type="domain" description="ABC transporter" evidence="6">
    <location>
        <begin position="26"/>
        <end position="261"/>
    </location>
</feature>
<dbReference type="CDD" id="cd03215">
    <property type="entry name" value="ABC_Carb_Monos_II"/>
    <property type="match status" value="1"/>
</dbReference>
<dbReference type="InterPro" id="IPR050107">
    <property type="entry name" value="ABC_carbohydrate_import_ATPase"/>
</dbReference>
<reference evidence="7 8" key="1">
    <citation type="submission" date="2019-07" db="EMBL/GenBank/DDBJ databases">
        <title>Quadrisphaera sp. strain DD2A genome sequencing and assembly.</title>
        <authorList>
            <person name="Kim I."/>
        </authorList>
    </citation>
    <scope>NUCLEOTIDE SEQUENCE [LARGE SCALE GENOMIC DNA]</scope>
    <source>
        <strain evidence="7 8">DD2A</strain>
    </source>
</reference>
<sequence length="541" mass="56963">MTAASAASDRLEVVGAGSSSGSSTGLVCTGLVKEYAGVRVLKGVDITVAPASVLGFIGENGAGKSTTSSIITGVVKPDGGSMTIDGVPYAPSGPAAALEQGVALIHQEIRLLSELSVAENIFLGRLPLAGGRLARGRMESEAREALQALGVDLDPRRQVRGLPIAVQQEIEIAKAISRRPKYVIFDEPSASLGESETERVLEQIGVLRDAGAGVVYISHRLEEVRRTADQVLCLRDGQRVAFWDTGDVPQRELVNAMVGREFTYQHSAPAPATDREVLRVRGLGRRGAFEGVDLDVRAGEVLGLAGLVGAGRTEVVRAVCGVDRPDCGTVVVDGKELRRGDARAAIRAGVVMVPEDRKGQGLNLDRTAAENITLPWEASLAKGGVVSKKVVKETADKLSKDLDIRGRLHLPVASMSGGNQQKVLLGKWLVKTPRVFIIDEPTRGVDVGAKMAIYEIIRGLAAQGVAVVVVSSELEEVLGLAHRVMVMGGGRSRGVLTREEATPQAVMELAVLGTASEGSTGSLTTSTSEKTTPKTTEGQDR</sequence>
<organism evidence="7 8">
    <name type="scientific">Quadrisphaera setariae</name>
    <dbReference type="NCBI Taxonomy" id="2593304"/>
    <lineage>
        <taxon>Bacteria</taxon>
        <taxon>Bacillati</taxon>
        <taxon>Actinomycetota</taxon>
        <taxon>Actinomycetes</taxon>
        <taxon>Kineosporiales</taxon>
        <taxon>Kineosporiaceae</taxon>
        <taxon>Quadrisphaera</taxon>
    </lineage>
</organism>
<feature type="domain" description="ABC transporter" evidence="6">
    <location>
        <begin position="272"/>
        <end position="514"/>
    </location>
</feature>
<evidence type="ECO:0000313" key="8">
    <source>
        <dbReference type="Proteomes" id="UP000321234"/>
    </source>
</evidence>
<keyword evidence="1" id="KW-0813">Transport</keyword>
<evidence type="ECO:0000256" key="1">
    <source>
        <dbReference type="ARBA" id="ARBA00022448"/>
    </source>
</evidence>
<evidence type="ECO:0000256" key="2">
    <source>
        <dbReference type="ARBA" id="ARBA00022737"/>
    </source>
</evidence>
<evidence type="ECO:0000259" key="6">
    <source>
        <dbReference type="PROSITE" id="PS50893"/>
    </source>
</evidence>
<dbReference type="PANTHER" id="PTHR43790:SF9">
    <property type="entry name" value="GALACTOFURANOSE TRANSPORTER ATP-BINDING PROTEIN YTFR"/>
    <property type="match status" value="1"/>
</dbReference>
<dbReference type="Gene3D" id="3.40.50.300">
    <property type="entry name" value="P-loop containing nucleotide triphosphate hydrolases"/>
    <property type="match status" value="2"/>
</dbReference>
<dbReference type="PROSITE" id="PS50893">
    <property type="entry name" value="ABC_TRANSPORTER_2"/>
    <property type="match status" value="2"/>
</dbReference>
<dbReference type="SMART" id="SM00382">
    <property type="entry name" value="AAA"/>
    <property type="match status" value="2"/>
</dbReference>
<name>A0A5C8Z5M7_9ACTN</name>
<dbReference type="GO" id="GO:0016887">
    <property type="term" value="F:ATP hydrolysis activity"/>
    <property type="evidence" value="ECO:0007669"/>
    <property type="project" value="InterPro"/>
</dbReference>
<dbReference type="OrthoDB" id="39350at2"/>
<dbReference type="InterPro" id="IPR003593">
    <property type="entry name" value="AAA+_ATPase"/>
</dbReference>
<dbReference type="CDD" id="cd03216">
    <property type="entry name" value="ABC_Carb_Monos_I"/>
    <property type="match status" value="1"/>
</dbReference>
<accession>A0A5C8Z5M7</accession>
<evidence type="ECO:0000313" key="7">
    <source>
        <dbReference type="EMBL" id="TXR52654.1"/>
    </source>
</evidence>
<dbReference type="PANTHER" id="PTHR43790">
    <property type="entry name" value="CARBOHYDRATE TRANSPORT ATP-BINDING PROTEIN MG119-RELATED"/>
    <property type="match status" value="1"/>
</dbReference>
<comment type="caution">
    <text evidence="7">The sequence shown here is derived from an EMBL/GenBank/DDBJ whole genome shotgun (WGS) entry which is preliminary data.</text>
</comment>
<gene>
    <name evidence="7" type="ORF">FMM08_18005</name>
</gene>
<dbReference type="PROSITE" id="PS00211">
    <property type="entry name" value="ABC_TRANSPORTER_1"/>
    <property type="match status" value="1"/>
</dbReference>
<keyword evidence="2" id="KW-0677">Repeat</keyword>
<proteinExistence type="predicted"/>
<dbReference type="Proteomes" id="UP000321234">
    <property type="component" value="Unassembled WGS sequence"/>
</dbReference>
<dbReference type="AlphaFoldDB" id="A0A5C8Z5M7"/>